<dbReference type="RefSeq" id="WP_272009756.1">
    <property type="nucleotide sequence ID" value="NZ_JAQNDN010000027.1"/>
</dbReference>
<evidence type="ECO:0000313" key="2">
    <source>
        <dbReference type="EMBL" id="MDC0675052.1"/>
    </source>
</evidence>
<organism evidence="2 3">
    <name type="scientific">Nannocystis radixulma</name>
    <dbReference type="NCBI Taxonomy" id="2995305"/>
    <lineage>
        <taxon>Bacteria</taxon>
        <taxon>Pseudomonadati</taxon>
        <taxon>Myxococcota</taxon>
        <taxon>Polyangia</taxon>
        <taxon>Nannocystales</taxon>
        <taxon>Nannocystaceae</taxon>
        <taxon>Nannocystis</taxon>
    </lineage>
</organism>
<evidence type="ECO:0000256" key="1">
    <source>
        <dbReference type="SAM" id="SignalP"/>
    </source>
</evidence>
<comment type="caution">
    <text evidence="2">The sequence shown here is derived from an EMBL/GenBank/DDBJ whole genome shotgun (WGS) entry which is preliminary data.</text>
</comment>
<accession>A0ABT5BPY1</accession>
<keyword evidence="3" id="KW-1185">Reference proteome</keyword>
<proteinExistence type="predicted"/>
<evidence type="ECO:0000313" key="3">
    <source>
        <dbReference type="Proteomes" id="UP001217838"/>
    </source>
</evidence>
<name>A0ABT5BPY1_9BACT</name>
<dbReference type="Proteomes" id="UP001217838">
    <property type="component" value="Unassembled WGS sequence"/>
</dbReference>
<dbReference type="EMBL" id="JAQNDN010000027">
    <property type="protein sequence ID" value="MDC0675052.1"/>
    <property type="molecule type" value="Genomic_DNA"/>
</dbReference>
<reference evidence="2 3" key="1">
    <citation type="submission" date="2022-11" db="EMBL/GenBank/DDBJ databases">
        <title>Minimal conservation of predation-associated metabolite biosynthetic gene clusters underscores biosynthetic potential of Myxococcota including descriptions for ten novel species: Archangium lansinium sp. nov., Myxococcus landrumus sp. nov., Nannocystis bai.</title>
        <authorList>
            <person name="Ahearne A."/>
            <person name="Stevens C."/>
            <person name="Dowd S."/>
        </authorList>
    </citation>
    <scope>NUCLEOTIDE SEQUENCE [LARGE SCALE GENOMIC DNA]</scope>
    <source>
        <strain evidence="2 3">NCELM</strain>
    </source>
</reference>
<feature type="signal peptide" evidence="1">
    <location>
        <begin position="1"/>
        <end position="26"/>
    </location>
</feature>
<gene>
    <name evidence="2" type="ORF">POL58_45335</name>
</gene>
<keyword evidence="1" id="KW-0732">Signal</keyword>
<sequence length="99" mass="10840">MLRKIVILFPALAFTLPLVATSSAAASDPLPDTPTYPDRWEPGQFDQVDQIKPIVEDPCAPVWEETLCINPPCPDALVNPCTGEILAEEPFPLPDELDL</sequence>
<feature type="chain" id="PRO_5047491372" evidence="1">
    <location>
        <begin position="27"/>
        <end position="99"/>
    </location>
</feature>
<protein>
    <submittedName>
        <fullName evidence="2">Uncharacterized protein</fullName>
    </submittedName>
</protein>